<proteinExistence type="inferred from homology"/>
<evidence type="ECO:0000256" key="4">
    <source>
        <dbReference type="ARBA" id="ARBA00022729"/>
    </source>
</evidence>
<dbReference type="CDD" id="cd08504">
    <property type="entry name" value="PBP2_OppA"/>
    <property type="match status" value="1"/>
</dbReference>
<keyword evidence="7" id="KW-1185">Reference proteome</keyword>
<keyword evidence="3" id="KW-0813">Transport</keyword>
<dbReference type="SUPFAM" id="SSF53850">
    <property type="entry name" value="Periplasmic binding protein-like II"/>
    <property type="match status" value="1"/>
</dbReference>
<evidence type="ECO:0000259" key="5">
    <source>
        <dbReference type="Pfam" id="PF00496"/>
    </source>
</evidence>
<accession>A0A4S2HDI0</accession>
<dbReference type="PANTHER" id="PTHR30290">
    <property type="entry name" value="PERIPLASMIC BINDING COMPONENT OF ABC TRANSPORTER"/>
    <property type="match status" value="1"/>
</dbReference>
<dbReference type="Gene3D" id="3.10.105.10">
    <property type="entry name" value="Dipeptide-binding Protein, Domain 3"/>
    <property type="match status" value="1"/>
</dbReference>
<comment type="caution">
    <text evidence="6">The sequence shown here is derived from an EMBL/GenBank/DDBJ whole genome shotgun (WGS) entry which is preliminary data.</text>
</comment>
<dbReference type="Gene3D" id="3.90.76.10">
    <property type="entry name" value="Dipeptide-binding Protein, Domain 1"/>
    <property type="match status" value="1"/>
</dbReference>
<dbReference type="GO" id="GO:1904680">
    <property type="term" value="F:peptide transmembrane transporter activity"/>
    <property type="evidence" value="ECO:0007669"/>
    <property type="project" value="TreeGrafter"/>
</dbReference>
<name>A0A4S2HDI0_9PROT</name>
<dbReference type="FunFam" id="3.90.76.10:FF:000001">
    <property type="entry name" value="Oligopeptide ABC transporter substrate-binding protein"/>
    <property type="match status" value="1"/>
</dbReference>
<evidence type="ECO:0000313" key="7">
    <source>
        <dbReference type="Proteomes" id="UP000305451"/>
    </source>
</evidence>
<protein>
    <submittedName>
        <fullName evidence="6">Peptide ABC transporter substrate-binding protein</fullName>
    </submittedName>
</protein>
<evidence type="ECO:0000313" key="6">
    <source>
        <dbReference type="EMBL" id="TGY93903.1"/>
    </source>
</evidence>
<dbReference type="PANTHER" id="PTHR30290:SF10">
    <property type="entry name" value="PERIPLASMIC OLIGOPEPTIDE-BINDING PROTEIN-RELATED"/>
    <property type="match status" value="1"/>
</dbReference>
<comment type="similarity">
    <text evidence="2">Belongs to the bacterial solute-binding protein 5 family.</text>
</comment>
<feature type="domain" description="Solute-binding protein family 5" evidence="5">
    <location>
        <begin position="100"/>
        <end position="473"/>
    </location>
</feature>
<dbReference type="Pfam" id="PF00496">
    <property type="entry name" value="SBP_bac_5"/>
    <property type="match status" value="1"/>
</dbReference>
<dbReference type="InterPro" id="IPR000914">
    <property type="entry name" value="SBP_5_dom"/>
</dbReference>
<dbReference type="GO" id="GO:0043190">
    <property type="term" value="C:ATP-binding cassette (ABC) transporter complex"/>
    <property type="evidence" value="ECO:0007669"/>
    <property type="project" value="InterPro"/>
</dbReference>
<evidence type="ECO:0000256" key="2">
    <source>
        <dbReference type="ARBA" id="ARBA00005695"/>
    </source>
</evidence>
<comment type="subcellular location">
    <subcellularLocation>
        <location evidence="1">Periplasm</location>
    </subcellularLocation>
</comment>
<gene>
    <name evidence="6" type="ORF">E5162_01015</name>
</gene>
<evidence type="ECO:0000256" key="1">
    <source>
        <dbReference type="ARBA" id="ARBA00004418"/>
    </source>
</evidence>
<evidence type="ECO:0000256" key="3">
    <source>
        <dbReference type="ARBA" id="ARBA00022448"/>
    </source>
</evidence>
<keyword evidence="4" id="KW-0732">Signal</keyword>
<dbReference type="Gene3D" id="3.40.190.10">
    <property type="entry name" value="Periplasmic binding protein-like II"/>
    <property type="match status" value="1"/>
</dbReference>
<reference evidence="6 7" key="1">
    <citation type="journal article" date="2013" name="Int. J. Syst. Evol. Microbiol.">
        <title>Marinicauda pacifica gen. nov., sp. nov., a prosthecate alphaproteobacterium of the family Hyphomonadaceae isolated from deep seawater.</title>
        <authorList>
            <person name="Zhang X.Y."/>
            <person name="Li G.W."/>
            <person name="Wang C.S."/>
            <person name="Zhang Y.J."/>
            <person name="Xu X.W."/>
            <person name="Li H."/>
            <person name="Liu A."/>
            <person name="Liu C."/>
            <person name="Xie B.B."/>
            <person name="Qin Q.L."/>
            <person name="Xu Z."/>
            <person name="Chen X.L."/>
            <person name="Zhou B.C."/>
            <person name="Zhang Y.Z."/>
        </authorList>
    </citation>
    <scope>NUCLEOTIDE SEQUENCE [LARGE SCALE GENOMIC DNA]</scope>
    <source>
        <strain evidence="6 7">P-1 km-3</strain>
    </source>
</reference>
<dbReference type="AlphaFoldDB" id="A0A4S2HDI0"/>
<dbReference type="PIRSF" id="PIRSF002741">
    <property type="entry name" value="MppA"/>
    <property type="match status" value="1"/>
</dbReference>
<dbReference type="OrthoDB" id="9803988at2"/>
<dbReference type="Proteomes" id="UP000305451">
    <property type="component" value="Unassembled WGS sequence"/>
</dbReference>
<dbReference type="InterPro" id="IPR039424">
    <property type="entry name" value="SBP_5"/>
</dbReference>
<dbReference type="InterPro" id="IPR030678">
    <property type="entry name" value="Peptide/Ni-bd"/>
</dbReference>
<sequence>MTESRARASRRCRAPCIYVNAQGRVAVNRRLMEWLACSASVVVLGACGGGDSSESDSVVLHRGNMAEPFSLDPHKASGTWENDIIGDMFIGLFTEDAEGEPVPGMAESWEVSDDGLIWTFRLREASWSDGEPVTAHDFEYALRRILDPATLANYASLLYPIKNAEAVNKGDLTPEELGVRAVDDLTLEIELEFPAPYLPGLLAHYTTFPVPMHVVEQYGDAWVQPAYIETNGAYKLVRWRANDYVHLTRNESFYANEDVCIDDVFFYPTVDVQAAERRVRNGELDVITDVAGQNLEFLREQVPEYVRVHAYLGTRYLAYNTQIAPLDDERVRQALSMAIDTHFIAEEILRDGSMPACSFVPPGVADYPGGASVPWCDVPIEARRDEARRLLEEAGFGPQNPLELEYTFRATGDNPRIAPVLQRDWAEIADWVDISIAQIETQIHYSNLRAGDYEIGDGAWIGDYNDAYNFLFLGESTSVPMNYSRWSNDEYDALIRQANRELDSSERAELLSEAESILLEEAPYAPVTFYVNKALVNPRVTGWEDNVVHIHRTRYLCFSDVEQSNAAGE</sequence>
<dbReference type="GO" id="GO:0015833">
    <property type="term" value="P:peptide transport"/>
    <property type="evidence" value="ECO:0007669"/>
    <property type="project" value="TreeGrafter"/>
</dbReference>
<dbReference type="EMBL" id="SRXV01000001">
    <property type="protein sequence ID" value="TGY93903.1"/>
    <property type="molecule type" value="Genomic_DNA"/>
</dbReference>
<dbReference type="GO" id="GO:0030288">
    <property type="term" value="C:outer membrane-bounded periplasmic space"/>
    <property type="evidence" value="ECO:0007669"/>
    <property type="project" value="UniProtKB-ARBA"/>
</dbReference>
<organism evidence="6 7">
    <name type="scientific">Marinicauda pacifica</name>
    <dbReference type="NCBI Taxonomy" id="1133559"/>
    <lineage>
        <taxon>Bacteria</taxon>
        <taxon>Pseudomonadati</taxon>
        <taxon>Pseudomonadota</taxon>
        <taxon>Alphaproteobacteria</taxon>
        <taxon>Maricaulales</taxon>
        <taxon>Maricaulaceae</taxon>
        <taxon>Marinicauda</taxon>
    </lineage>
</organism>